<dbReference type="VEuPathDB" id="FungiDB:ACJ73_09597"/>
<gene>
    <name evidence="1" type="ORF">ACJ73_09597</name>
</gene>
<keyword evidence="2" id="KW-1185">Reference proteome</keyword>
<sequence>KQTVQFSQNLWEWWSASKSFVNGSSESDRSHRDLLRTSLSTHPANPTHLSPSGMIVFSQDHEHHELACIDALPFDGLDTDELHWLIGDAWSFKQT</sequence>
<comment type="caution">
    <text evidence="1">The sequence shown here is derived from an EMBL/GenBank/DDBJ whole genome shotgun (WGS) entry which is preliminary data.</text>
</comment>
<name>A0A1J9P489_9EURO</name>
<dbReference type="AlphaFoldDB" id="A0A1J9P489"/>
<dbReference type="OrthoDB" id="4211667at2759"/>
<reference evidence="1 2" key="1">
    <citation type="submission" date="2015-08" db="EMBL/GenBank/DDBJ databases">
        <title>Emmonsia species relationships and genome sequence.</title>
        <authorList>
            <person name="Cuomo C.A."/>
            <person name="Schwartz I.S."/>
            <person name="Kenyon C."/>
            <person name="De Hoog G.S."/>
            <person name="Govender N.P."/>
            <person name="Botha A."/>
            <person name="Moreno L."/>
            <person name="De Vries M."/>
            <person name="Munoz J.F."/>
            <person name="Stielow J.B."/>
        </authorList>
    </citation>
    <scope>NUCLEOTIDE SEQUENCE [LARGE SCALE GENOMIC DNA]</scope>
    <source>
        <strain evidence="1 2">EI222</strain>
    </source>
</reference>
<dbReference type="EMBL" id="LGTZ01002792">
    <property type="protein sequence ID" value="OJD11184.1"/>
    <property type="molecule type" value="Genomic_DNA"/>
</dbReference>
<accession>A0A1J9P489</accession>
<evidence type="ECO:0000313" key="1">
    <source>
        <dbReference type="EMBL" id="OJD11184.1"/>
    </source>
</evidence>
<evidence type="ECO:0000313" key="2">
    <source>
        <dbReference type="Proteomes" id="UP000242791"/>
    </source>
</evidence>
<protein>
    <submittedName>
        <fullName evidence="1">Uncharacterized protein</fullName>
    </submittedName>
</protein>
<proteinExistence type="predicted"/>
<dbReference type="Proteomes" id="UP000242791">
    <property type="component" value="Unassembled WGS sequence"/>
</dbReference>
<organism evidence="1 2">
    <name type="scientific">Blastomyces percursus</name>
    <dbReference type="NCBI Taxonomy" id="1658174"/>
    <lineage>
        <taxon>Eukaryota</taxon>
        <taxon>Fungi</taxon>
        <taxon>Dikarya</taxon>
        <taxon>Ascomycota</taxon>
        <taxon>Pezizomycotina</taxon>
        <taxon>Eurotiomycetes</taxon>
        <taxon>Eurotiomycetidae</taxon>
        <taxon>Onygenales</taxon>
        <taxon>Ajellomycetaceae</taxon>
        <taxon>Blastomyces</taxon>
    </lineage>
</organism>
<feature type="non-terminal residue" evidence="1">
    <location>
        <position position="1"/>
    </location>
</feature>